<protein>
    <submittedName>
        <fullName evidence="2">Uncharacterized protein</fullName>
    </submittedName>
</protein>
<dbReference type="AlphaFoldDB" id="X1N9I0"/>
<accession>X1N9I0</accession>
<keyword evidence="1" id="KW-0472">Membrane</keyword>
<organism evidence="2">
    <name type="scientific">marine sediment metagenome</name>
    <dbReference type="NCBI Taxonomy" id="412755"/>
    <lineage>
        <taxon>unclassified sequences</taxon>
        <taxon>metagenomes</taxon>
        <taxon>ecological metagenomes</taxon>
    </lineage>
</organism>
<evidence type="ECO:0000256" key="1">
    <source>
        <dbReference type="SAM" id="Phobius"/>
    </source>
</evidence>
<reference evidence="2" key="1">
    <citation type="journal article" date="2014" name="Front. Microbiol.">
        <title>High frequency of phylogenetically diverse reductive dehalogenase-homologous genes in deep subseafloor sedimentary metagenomes.</title>
        <authorList>
            <person name="Kawai M."/>
            <person name="Futagami T."/>
            <person name="Toyoda A."/>
            <person name="Takaki Y."/>
            <person name="Nishi S."/>
            <person name="Hori S."/>
            <person name="Arai W."/>
            <person name="Tsubouchi T."/>
            <person name="Morono Y."/>
            <person name="Uchiyama I."/>
            <person name="Ito T."/>
            <person name="Fujiyama A."/>
            <person name="Inagaki F."/>
            <person name="Takami H."/>
        </authorList>
    </citation>
    <scope>NUCLEOTIDE SEQUENCE</scope>
    <source>
        <strain evidence="2">Expedition CK06-06</strain>
    </source>
</reference>
<gene>
    <name evidence="2" type="ORF">S06H3_24355</name>
</gene>
<comment type="caution">
    <text evidence="2">The sequence shown here is derived from an EMBL/GenBank/DDBJ whole genome shotgun (WGS) entry which is preliminary data.</text>
</comment>
<feature type="non-terminal residue" evidence="2">
    <location>
        <position position="104"/>
    </location>
</feature>
<dbReference type="EMBL" id="BARV01013520">
    <property type="protein sequence ID" value="GAI23475.1"/>
    <property type="molecule type" value="Genomic_DNA"/>
</dbReference>
<proteinExistence type="predicted"/>
<keyword evidence="1" id="KW-1133">Transmembrane helix</keyword>
<evidence type="ECO:0000313" key="2">
    <source>
        <dbReference type="EMBL" id="GAI23475.1"/>
    </source>
</evidence>
<keyword evidence="1" id="KW-0812">Transmembrane</keyword>
<name>X1N9I0_9ZZZZ</name>
<sequence length="104" mass="11130">MGKLFNPFVALGKALVGSMDVDLGTAIKPEFIKDLLKFSPPKVPLNPEEAMKFAEDLLSGESELSKEWSKGEKGTFGIDGAITAIGMPLIFSVAYPVMGAIVNR</sequence>
<feature type="transmembrane region" description="Helical" evidence="1">
    <location>
        <begin position="76"/>
        <end position="98"/>
    </location>
</feature>